<keyword evidence="3" id="KW-1185">Reference proteome</keyword>
<proteinExistence type="predicted"/>
<gene>
    <name evidence="2" type="ORF">EIN_246840</name>
</gene>
<dbReference type="PANTHER" id="PTHR34078">
    <property type="entry name" value="EXPRESSED PROTEIN"/>
    <property type="match status" value="1"/>
</dbReference>
<dbReference type="GeneID" id="14894007"/>
<dbReference type="PANTHER" id="PTHR34078:SF3">
    <property type="entry name" value="TRANSMEMBRANE PROTEIN"/>
    <property type="match status" value="1"/>
</dbReference>
<dbReference type="EMBL" id="KB206169">
    <property type="protein sequence ID" value="ELP94790.1"/>
    <property type="molecule type" value="Genomic_DNA"/>
</dbReference>
<reference evidence="2 3" key="1">
    <citation type="submission" date="2012-10" db="EMBL/GenBank/DDBJ databases">
        <authorList>
            <person name="Zafar N."/>
            <person name="Inman J."/>
            <person name="Hall N."/>
            <person name="Lorenzi H."/>
            <person name="Caler E."/>
        </authorList>
    </citation>
    <scope>NUCLEOTIDE SEQUENCE [LARGE SCALE GENOMIC DNA]</scope>
    <source>
        <strain evidence="2 3">IP1</strain>
    </source>
</reference>
<organism evidence="2 3">
    <name type="scientific">Entamoeba invadens IP1</name>
    <dbReference type="NCBI Taxonomy" id="370355"/>
    <lineage>
        <taxon>Eukaryota</taxon>
        <taxon>Amoebozoa</taxon>
        <taxon>Evosea</taxon>
        <taxon>Archamoebae</taxon>
        <taxon>Mastigamoebida</taxon>
        <taxon>Entamoebidae</taxon>
        <taxon>Entamoeba</taxon>
    </lineage>
</organism>
<dbReference type="KEGG" id="eiv:EIN_246840"/>
<protein>
    <recommendedName>
        <fullName evidence="4">Transmembrane protein</fullName>
    </recommendedName>
</protein>
<feature type="transmembrane region" description="Helical" evidence="1">
    <location>
        <begin position="68"/>
        <end position="86"/>
    </location>
</feature>
<evidence type="ECO:0000256" key="1">
    <source>
        <dbReference type="SAM" id="Phobius"/>
    </source>
</evidence>
<dbReference type="Proteomes" id="UP000014680">
    <property type="component" value="Unassembled WGS sequence"/>
</dbReference>
<name>A0A0A1UDX2_ENTIV</name>
<dbReference type="RefSeq" id="XP_004261561.1">
    <property type="nucleotide sequence ID" value="XM_004261513.1"/>
</dbReference>
<keyword evidence="1" id="KW-0812">Transmembrane</keyword>
<evidence type="ECO:0000313" key="2">
    <source>
        <dbReference type="EMBL" id="ELP94790.1"/>
    </source>
</evidence>
<evidence type="ECO:0000313" key="3">
    <source>
        <dbReference type="Proteomes" id="UP000014680"/>
    </source>
</evidence>
<keyword evidence="1" id="KW-1133">Transmembrane helix</keyword>
<evidence type="ECO:0008006" key="4">
    <source>
        <dbReference type="Google" id="ProtNLM"/>
    </source>
</evidence>
<dbReference type="OMA" id="VCWFINI"/>
<dbReference type="AlphaFoldDB" id="A0A0A1UDX2"/>
<dbReference type="VEuPathDB" id="AmoebaDB:EIN_246840"/>
<keyword evidence="1" id="KW-0472">Membrane</keyword>
<accession>A0A0A1UDX2</accession>
<feature type="transmembrane region" description="Helical" evidence="1">
    <location>
        <begin position="107"/>
        <end position="128"/>
    </location>
</feature>
<sequence length="148" mass="16858">MDKNIKYVQLNSKPLPSLPHQPETELETVPPPSVEYQPVPLIREQDLQIPHGTFKPKDEDKTTVIDKYGSIVLFVLGFIFPCFWLINGCMCCCSRVKTGFIWPALSLLMFIILTLISLSICFGLVYAATSVTQDSDWSSWLRLLLFFL</sequence>